<dbReference type="InterPro" id="IPR005471">
    <property type="entry name" value="Tscrpt_reg_IclR_N"/>
</dbReference>
<protein>
    <submittedName>
        <fullName evidence="5">IclR family transcriptional regulator</fullName>
    </submittedName>
</protein>
<dbReference type="InterPro" id="IPR036388">
    <property type="entry name" value="WH-like_DNA-bd_sf"/>
</dbReference>
<gene>
    <name evidence="5" type="ORF">GOZ88_11665</name>
</gene>
<dbReference type="GO" id="GO:0003700">
    <property type="term" value="F:DNA-binding transcription factor activity"/>
    <property type="evidence" value="ECO:0007669"/>
    <property type="project" value="TreeGrafter"/>
</dbReference>
<reference evidence="5 6" key="1">
    <citation type="submission" date="2019-12" db="EMBL/GenBank/DDBJ databases">
        <title>Whole-genome sequencing of Allorhizobium vitis.</title>
        <authorList>
            <person name="Gan H.M."/>
            <person name="Szegedi E."/>
            <person name="Burr T."/>
            <person name="Savka M.A."/>
        </authorList>
    </citation>
    <scope>NUCLEOTIDE SEQUENCE [LARGE SCALE GENOMIC DNA]</scope>
    <source>
        <strain evidence="5 6">CG415</strain>
    </source>
</reference>
<dbReference type="PANTHER" id="PTHR30136">
    <property type="entry name" value="HELIX-TURN-HELIX TRANSCRIPTIONAL REGULATOR, ICLR FAMILY"/>
    <property type="match status" value="1"/>
</dbReference>
<dbReference type="Gene3D" id="1.10.10.10">
    <property type="entry name" value="Winged helix-like DNA-binding domain superfamily/Winged helix DNA-binding domain"/>
    <property type="match status" value="1"/>
</dbReference>
<dbReference type="GO" id="GO:0003677">
    <property type="term" value="F:DNA binding"/>
    <property type="evidence" value="ECO:0007669"/>
    <property type="project" value="UniProtKB-KW"/>
</dbReference>
<dbReference type="InterPro" id="IPR014757">
    <property type="entry name" value="Tscrpt_reg_IclR_C"/>
</dbReference>
<dbReference type="InterPro" id="IPR029016">
    <property type="entry name" value="GAF-like_dom_sf"/>
</dbReference>
<keyword evidence="1" id="KW-0805">Transcription regulation</keyword>
<dbReference type="SUPFAM" id="SSF55781">
    <property type="entry name" value="GAF domain-like"/>
    <property type="match status" value="1"/>
</dbReference>
<keyword evidence="2" id="KW-0238">DNA-binding</keyword>
<evidence type="ECO:0000256" key="2">
    <source>
        <dbReference type="ARBA" id="ARBA00023125"/>
    </source>
</evidence>
<keyword evidence="3" id="KW-0804">Transcription</keyword>
<evidence type="ECO:0000259" key="4">
    <source>
        <dbReference type="PROSITE" id="PS51078"/>
    </source>
</evidence>
<accession>A0A7K1RFI4</accession>
<organism evidence="5 6">
    <name type="scientific">Agrobacterium vitis</name>
    <name type="common">Rhizobium vitis</name>
    <dbReference type="NCBI Taxonomy" id="373"/>
    <lineage>
        <taxon>Bacteria</taxon>
        <taxon>Pseudomonadati</taxon>
        <taxon>Pseudomonadota</taxon>
        <taxon>Alphaproteobacteria</taxon>
        <taxon>Hyphomicrobiales</taxon>
        <taxon>Rhizobiaceae</taxon>
        <taxon>Rhizobium/Agrobacterium group</taxon>
        <taxon>Agrobacterium</taxon>
    </lineage>
</organism>
<proteinExistence type="predicted"/>
<sequence length="257" mass="28349">MSSLTKMLLILDLFSVDKPIWSADEIIQYCGHSRPTGYRYVKELCDAGLLRRAEGGYALGPRVIELDYYIRQCDPLLIACRPVMVRVAQESGCDVLLASMYGTKIMAVHQELAHETGQIAFGRGRPMPLFRGGGSKVLLASMTASQLKKLYDRYGVEIADAGLGATWPEFRKQMLKYRNDGHVVSIGELDPNAAGIAVPIPVGDALDPATLVILTTRSRFDLMEKALLIDMAMNAARQIETSMRGNREVQARSLLLS</sequence>
<evidence type="ECO:0000256" key="1">
    <source>
        <dbReference type="ARBA" id="ARBA00023015"/>
    </source>
</evidence>
<dbReference type="PROSITE" id="PS51078">
    <property type="entry name" value="ICLR_ED"/>
    <property type="match status" value="1"/>
</dbReference>
<evidence type="ECO:0000313" key="6">
    <source>
        <dbReference type="Proteomes" id="UP000440716"/>
    </source>
</evidence>
<name>A0A7K1RFI4_AGRVI</name>
<evidence type="ECO:0000313" key="5">
    <source>
        <dbReference type="EMBL" id="MVA56766.1"/>
    </source>
</evidence>
<comment type="caution">
    <text evidence="5">The sequence shown here is derived from an EMBL/GenBank/DDBJ whole genome shotgun (WGS) entry which is preliminary data.</text>
</comment>
<dbReference type="Pfam" id="PF01614">
    <property type="entry name" value="IclR_C"/>
    <property type="match status" value="1"/>
</dbReference>
<dbReference type="GO" id="GO:0045892">
    <property type="term" value="P:negative regulation of DNA-templated transcription"/>
    <property type="evidence" value="ECO:0007669"/>
    <property type="project" value="TreeGrafter"/>
</dbReference>
<dbReference type="InterPro" id="IPR036390">
    <property type="entry name" value="WH_DNA-bd_sf"/>
</dbReference>
<dbReference type="SUPFAM" id="SSF46785">
    <property type="entry name" value="Winged helix' DNA-binding domain"/>
    <property type="match status" value="1"/>
</dbReference>
<dbReference type="AlphaFoldDB" id="A0A7K1RFI4"/>
<feature type="domain" description="IclR-ED" evidence="4">
    <location>
        <begin position="62"/>
        <end position="245"/>
    </location>
</feature>
<dbReference type="EMBL" id="WPHU01000004">
    <property type="protein sequence ID" value="MVA56766.1"/>
    <property type="molecule type" value="Genomic_DNA"/>
</dbReference>
<dbReference type="Gene3D" id="3.30.450.40">
    <property type="match status" value="1"/>
</dbReference>
<evidence type="ECO:0000256" key="3">
    <source>
        <dbReference type="ARBA" id="ARBA00023163"/>
    </source>
</evidence>
<dbReference type="Proteomes" id="UP000440716">
    <property type="component" value="Unassembled WGS sequence"/>
</dbReference>
<dbReference type="InterPro" id="IPR050707">
    <property type="entry name" value="HTH_MetabolicPath_Reg"/>
</dbReference>
<dbReference type="PANTHER" id="PTHR30136:SF24">
    <property type="entry name" value="HTH-TYPE TRANSCRIPTIONAL REPRESSOR ALLR"/>
    <property type="match status" value="1"/>
</dbReference>
<dbReference type="SMART" id="SM00346">
    <property type="entry name" value="HTH_ICLR"/>
    <property type="match status" value="1"/>
</dbReference>